<feature type="region of interest" description="Disordered" evidence="1">
    <location>
        <begin position="28"/>
        <end position="57"/>
    </location>
</feature>
<protein>
    <submittedName>
        <fullName evidence="2">Uncharacterized protein</fullName>
    </submittedName>
</protein>
<evidence type="ECO:0000256" key="1">
    <source>
        <dbReference type="SAM" id="MobiDB-lite"/>
    </source>
</evidence>
<dbReference type="Proteomes" id="UP001206067">
    <property type="component" value="Unassembled WGS sequence"/>
</dbReference>
<gene>
    <name evidence="2" type="ORF">NSO95_05075</name>
</gene>
<organism evidence="2 3">
    <name type="scientific">Parerythrobacter lacustris</name>
    <dbReference type="NCBI Taxonomy" id="2969984"/>
    <lineage>
        <taxon>Bacteria</taxon>
        <taxon>Pseudomonadati</taxon>
        <taxon>Pseudomonadota</taxon>
        <taxon>Alphaproteobacteria</taxon>
        <taxon>Sphingomonadales</taxon>
        <taxon>Erythrobacteraceae</taxon>
        <taxon>Parerythrobacter</taxon>
    </lineage>
</organism>
<keyword evidence="3" id="KW-1185">Reference proteome</keyword>
<comment type="caution">
    <text evidence="2">The sequence shown here is derived from an EMBL/GenBank/DDBJ whole genome shotgun (WGS) entry which is preliminary data.</text>
</comment>
<sequence>MTNGEKRERPLYLDMDPDEALERFMQTDPAELKRRLDNKKPPPKRGPGAAKKAKPSG</sequence>
<dbReference type="RefSeq" id="WP_257595077.1">
    <property type="nucleotide sequence ID" value="NZ_JANKHH010000003.1"/>
</dbReference>
<proteinExistence type="predicted"/>
<feature type="compositionally biased region" description="Basic and acidic residues" evidence="1">
    <location>
        <begin position="30"/>
        <end position="40"/>
    </location>
</feature>
<reference evidence="2 3" key="1">
    <citation type="submission" date="2022-08" db="EMBL/GenBank/DDBJ databases">
        <title>Polyphasic taxonomy analysis of Qipengyuania sp.RS5-5.</title>
        <authorList>
            <person name="Xamxidin M."/>
            <person name="Wu M."/>
        </authorList>
    </citation>
    <scope>NUCLEOTIDE SEQUENCE [LARGE SCALE GENOMIC DNA]</scope>
    <source>
        <strain evidence="2 3">RS5-5</strain>
    </source>
</reference>
<dbReference type="EMBL" id="JANKHH010000003">
    <property type="protein sequence ID" value="MCR2833308.1"/>
    <property type="molecule type" value="Genomic_DNA"/>
</dbReference>
<accession>A0ABT1XNS4</accession>
<name>A0ABT1XNS4_9SPHN</name>
<evidence type="ECO:0000313" key="3">
    <source>
        <dbReference type="Proteomes" id="UP001206067"/>
    </source>
</evidence>
<evidence type="ECO:0000313" key="2">
    <source>
        <dbReference type="EMBL" id="MCR2833308.1"/>
    </source>
</evidence>